<dbReference type="PANTHER" id="PTHR46060">
    <property type="entry name" value="MARINER MOS1 TRANSPOSASE-LIKE PROTEIN"/>
    <property type="match status" value="1"/>
</dbReference>
<dbReference type="InterPro" id="IPR041426">
    <property type="entry name" value="Mos1_HTH"/>
</dbReference>
<organism evidence="2 3">
    <name type="scientific">Periplaneta americana</name>
    <name type="common">American cockroach</name>
    <name type="synonym">Blatta americana</name>
    <dbReference type="NCBI Taxonomy" id="6978"/>
    <lineage>
        <taxon>Eukaryota</taxon>
        <taxon>Metazoa</taxon>
        <taxon>Ecdysozoa</taxon>
        <taxon>Arthropoda</taxon>
        <taxon>Hexapoda</taxon>
        <taxon>Insecta</taxon>
        <taxon>Pterygota</taxon>
        <taxon>Neoptera</taxon>
        <taxon>Polyneoptera</taxon>
        <taxon>Dictyoptera</taxon>
        <taxon>Blattodea</taxon>
        <taxon>Blattoidea</taxon>
        <taxon>Blattidae</taxon>
        <taxon>Blattinae</taxon>
        <taxon>Periplaneta</taxon>
    </lineage>
</organism>
<dbReference type="EMBL" id="JAJSOF020000015">
    <property type="protein sequence ID" value="KAJ4441807.1"/>
    <property type="molecule type" value="Genomic_DNA"/>
</dbReference>
<dbReference type="Gene3D" id="1.10.10.1450">
    <property type="match status" value="2"/>
</dbReference>
<dbReference type="Proteomes" id="UP001148838">
    <property type="component" value="Unassembled WGS sequence"/>
</dbReference>
<dbReference type="PANTHER" id="PTHR46060:SF1">
    <property type="entry name" value="MARINER MOS1 TRANSPOSASE-LIKE PROTEIN"/>
    <property type="match status" value="1"/>
</dbReference>
<reference evidence="2 3" key="1">
    <citation type="journal article" date="2022" name="Allergy">
        <title>Genome assembly and annotation of Periplaneta americana reveal a comprehensive cockroach allergen profile.</title>
        <authorList>
            <person name="Wang L."/>
            <person name="Xiong Q."/>
            <person name="Saelim N."/>
            <person name="Wang L."/>
            <person name="Nong W."/>
            <person name="Wan A.T."/>
            <person name="Shi M."/>
            <person name="Liu X."/>
            <person name="Cao Q."/>
            <person name="Hui J.H.L."/>
            <person name="Sookrung N."/>
            <person name="Leung T.F."/>
            <person name="Tungtrongchitr A."/>
            <person name="Tsui S.K.W."/>
        </authorList>
    </citation>
    <scope>NUCLEOTIDE SEQUENCE [LARGE SCALE GENOMIC DNA]</scope>
    <source>
        <strain evidence="2">PWHHKU_190912</strain>
    </source>
</reference>
<sequence length="226" mass="26023">MRNRSMMYQSYASPTGPAWYHIAPIEIHRQLCQVYGPNIMCKQMVRRWYRQFSEGRQSVHVEERSGRPSLINDDRVELVRQCIMENRRFTNGAEQPFSAYIAILVPPGASSVAAVVRNRSSYSFSAACEVRSVIKFFNAQSIAPIEIHRQLCQVYGPNIMSKQMVRCWCRQFSEGRQSVHVEDRSGRPSLINDDRVELVRQCIMENRRFTNGAEQPFSADIAILVA</sequence>
<evidence type="ECO:0000313" key="2">
    <source>
        <dbReference type="EMBL" id="KAJ4441807.1"/>
    </source>
</evidence>
<accession>A0ABQ8T5N3</accession>
<dbReference type="InterPro" id="IPR052709">
    <property type="entry name" value="Transposase-MT_Hybrid"/>
</dbReference>
<dbReference type="Pfam" id="PF17906">
    <property type="entry name" value="HTH_48"/>
    <property type="match status" value="2"/>
</dbReference>
<gene>
    <name evidence="2" type="ORF">ANN_11666</name>
</gene>
<keyword evidence="3" id="KW-1185">Reference proteome</keyword>
<feature type="domain" description="Mos1 transposase HTH" evidence="1">
    <location>
        <begin position="142"/>
        <end position="175"/>
    </location>
</feature>
<evidence type="ECO:0000313" key="3">
    <source>
        <dbReference type="Proteomes" id="UP001148838"/>
    </source>
</evidence>
<evidence type="ECO:0000259" key="1">
    <source>
        <dbReference type="Pfam" id="PF17906"/>
    </source>
</evidence>
<comment type="caution">
    <text evidence="2">The sequence shown here is derived from an EMBL/GenBank/DDBJ whole genome shotgun (WGS) entry which is preliminary data.</text>
</comment>
<proteinExistence type="predicted"/>
<name>A0ABQ8T5N3_PERAM</name>
<feature type="domain" description="Mos1 transposase HTH" evidence="1">
    <location>
        <begin position="26"/>
        <end position="55"/>
    </location>
</feature>
<protein>
    <recommendedName>
        <fullName evidence="1">Mos1 transposase HTH domain-containing protein</fullName>
    </recommendedName>
</protein>